<dbReference type="InterPro" id="IPR050680">
    <property type="entry name" value="YpeA/RimI_acetyltransf"/>
</dbReference>
<dbReference type="GO" id="GO:0016747">
    <property type="term" value="F:acyltransferase activity, transferring groups other than amino-acyl groups"/>
    <property type="evidence" value="ECO:0007669"/>
    <property type="project" value="InterPro"/>
</dbReference>
<dbReference type="SUPFAM" id="SSF55729">
    <property type="entry name" value="Acyl-CoA N-acyltransferases (Nat)"/>
    <property type="match status" value="1"/>
</dbReference>
<evidence type="ECO:0000256" key="1">
    <source>
        <dbReference type="ARBA" id="ARBA00022679"/>
    </source>
</evidence>
<dbReference type="RefSeq" id="WP_091660501.1">
    <property type="nucleotide sequence ID" value="NZ_FONT01000003.1"/>
</dbReference>
<organism evidence="4 5">
    <name type="scientific">Alteribacillus iranensis</name>
    <dbReference type="NCBI Taxonomy" id="930128"/>
    <lineage>
        <taxon>Bacteria</taxon>
        <taxon>Bacillati</taxon>
        <taxon>Bacillota</taxon>
        <taxon>Bacilli</taxon>
        <taxon>Bacillales</taxon>
        <taxon>Bacillaceae</taxon>
        <taxon>Alteribacillus</taxon>
    </lineage>
</organism>
<evidence type="ECO:0000256" key="2">
    <source>
        <dbReference type="ARBA" id="ARBA00023315"/>
    </source>
</evidence>
<reference evidence="4 5" key="1">
    <citation type="submission" date="2016-10" db="EMBL/GenBank/DDBJ databases">
        <authorList>
            <person name="de Groot N.N."/>
        </authorList>
    </citation>
    <scope>NUCLEOTIDE SEQUENCE [LARGE SCALE GENOMIC DNA]</scope>
    <source>
        <strain evidence="4 5">DSM 23995</strain>
    </source>
</reference>
<keyword evidence="5" id="KW-1185">Reference proteome</keyword>
<dbReference type="OrthoDB" id="2900974at2"/>
<dbReference type="AlphaFoldDB" id="A0A1I2CX37"/>
<evidence type="ECO:0000313" key="4">
    <source>
        <dbReference type="EMBL" id="SFE72782.1"/>
    </source>
</evidence>
<dbReference type="Gene3D" id="3.40.630.30">
    <property type="match status" value="1"/>
</dbReference>
<dbReference type="PANTHER" id="PTHR43420">
    <property type="entry name" value="ACETYLTRANSFERASE"/>
    <property type="match status" value="1"/>
</dbReference>
<dbReference type="EMBL" id="FONT01000003">
    <property type="protein sequence ID" value="SFE72782.1"/>
    <property type="molecule type" value="Genomic_DNA"/>
</dbReference>
<accession>A0A1I2CX37</accession>
<gene>
    <name evidence="4" type="ORF">SAMN05192532_103257</name>
</gene>
<dbReference type="STRING" id="930128.SAMN05192532_103257"/>
<keyword evidence="2" id="KW-0012">Acyltransferase</keyword>
<evidence type="ECO:0000259" key="3">
    <source>
        <dbReference type="PROSITE" id="PS51186"/>
    </source>
</evidence>
<protein>
    <submittedName>
        <fullName evidence="4">Acetyltransferase (GNAT) family protein</fullName>
    </submittedName>
</protein>
<name>A0A1I2CX37_9BACI</name>
<feature type="domain" description="N-acetyltransferase" evidence="3">
    <location>
        <begin position="1"/>
        <end position="150"/>
    </location>
</feature>
<proteinExistence type="predicted"/>
<dbReference type="Proteomes" id="UP000199516">
    <property type="component" value="Unassembled WGS sequence"/>
</dbReference>
<dbReference type="CDD" id="cd04301">
    <property type="entry name" value="NAT_SF"/>
    <property type="match status" value="1"/>
</dbReference>
<dbReference type="InterPro" id="IPR000182">
    <property type="entry name" value="GNAT_dom"/>
</dbReference>
<dbReference type="Pfam" id="PF00583">
    <property type="entry name" value="Acetyltransf_1"/>
    <property type="match status" value="1"/>
</dbReference>
<dbReference type="PROSITE" id="PS51186">
    <property type="entry name" value="GNAT"/>
    <property type="match status" value="1"/>
</dbReference>
<sequence length="150" mass="17083">MHIYEVEKDSSQDMRERIADLMMGQMESIGKENAYDLLLHSIDLALTDDSMAHIFVAEDNDSILGVAFLNVSISLQKGGYYIWLNDLYVHKEYRNQGIAKKLLLKIIYWAENNGIKGIELETGVSNAATKALYNSLGFYDVVSKRYGFQF</sequence>
<evidence type="ECO:0000313" key="5">
    <source>
        <dbReference type="Proteomes" id="UP000199516"/>
    </source>
</evidence>
<keyword evidence="1 4" id="KW-0808">Transferase</keyword>
<dbReference type="InterPro" id="IPR016181">
    <property type="entry name" value="Acyl_CoA_acyltransferase"/>
</dbReference>